<keyword evidence="1" id="KW-0732">Signal</keyword>
<feature type="domain" description="Laminin G" evidence="8">
    <location>
        <begin position="216"/>
        <end position="396"/>
    </location>
</feature>
<gene>
    <name evidence="9" type="primary">cspg4</name>
</gene>
<evidence type="ECO:0000256" key="3">
    <source>
        <dbReference type="ARBA" id="ARBA00023180"/>
    </source>
</evidence>
<dbReference type="CDD" id="cd00110">
    <property type="entry name" value="LamG"/>
    <property type="match status" value="2"/>
</dbReference>
<proteinExistence type="predicted"/>
<keyword evidence="2" id="KW-0677">Repeat</keyword>
<feature type="repeat" description="CSPG" evidence="5">
    <location>
        <begin position="1047"/>
        <end position="1139"/>
    </location>
</feature>
<evidence type="ECO:0000256" key="1">
    <source>
        <dbReference type="ARBA" id="ARBA00022729"/>
    </source>
</evidence>
<comment type="caution">
    <text evidence="4">Lacks conserved residue(s) required for the propagation of feature annotation.</text>
</comment>
<dbReference type="InterPro" id="IPR039005">
    <property type="entry name" value="CSPG_rpt"/>
</dbReference>
<keyword evidence="7" id="KW-0812">Transmembrane</keyword>
<dbReference type="InterPro" id="IPR001791">
    <property type="entry name" value="Laminin_G"/>
</dbReference>
<feature type="repeat" description="CSPG" evidence="5">
    <location>
        <begin position="913"/>
        <end position="1008"/>
    </location>
</feature>
<feature type="domain" description="Laminin G" evidence="8">
    <location>
        <begin position="34"/>
        <end position="206"/>
    </location>
</feature>
<evidence type="ECO:0000256" key="7">
    <source>
        <dbReference type="SAM" id="Phobius"/>
    </source>
</evidence>
<evidence type="ECO:0000313" key="9">
    <source>
        <dbReference type="Ensembl" id="ENSXETP00000033407"/>
    </source>
</evidence>
<evidence type="ECO:0000256" key="4">
    <source>
        <dbReference type="PROSITE-ProRule" id="PRU00122"/>
    </source>
</evidence>
<accession>A0A7D9NL23</accession>
<dbReference type="Gene3D" id="2.60.120.200">
    <property type="match status" value="2"/>
</dbReference>
<evidence type="ECO:0000256" key="6">
    <source>
        <dbReference type="SAM" id="MobiDB-lite"/>
    </source>
</evidence>
<feature type="repeat" description="CSPG" evidence="5">
    <location>
        <begin position="572"/>
        <end position="665"/>
    </location>
</feature>
<feature type="repeat" description="CSPG" evidence="5">
    <location>
        <begin position="1380"/>
        <end position="1469"/>
    </location>
</feature>
<evidence type="ECO:0000256" key="2">
    <source>
        <dbReference type="ARBA" id="ARBA00022737"/>
    </source>
</evidence>
<evidence type="ECO:0000259" key="8">
    <source>
        <dbReference type="PROSITE" id="PS50025"/>
    </source>
</evidence>
<dbReference type="SMART" id="SM00282">
    <property type="entry name" value="LamG"/>
    <property type="match status" value="2"/>
</dbReference>
<dbReference type="Pfam" id="PF02210">
    <property type="entry name" value="Laminin_G_2"/>
    <property type="match status" value="2"/>
</dbReference>
<dbReference type="PANTHER" id="PTHR45739:SF13">
    <property type="entry name" value="CHONDROITIN SULFATE PROTEOGLYCAN 4"/>
    <property type="match status" value="1"/>
</dbReference>
<organism evidence="9">
    <name type="scientific">Xenopus tropicalis</name>
    <name type="common">Western clawed frog</name>
    <name type="synonym">Silurana tropicalis</name>
    <dbReference type="NCBI Taxonomy" id="8364"/>
    <lineage>
        <taxon>Eukaryota</taxon>
        <taxon>Metazoa</taxon>
        <taxon>Chordata</taxon>
        <taxon>Craniata</taxon>
        <taxon>Vertebrata</taxon>
        <taxon>Euteleostomi</taxon>
        <taxon>Amphibia</taxon>
        <taxon>Batrachia</taxon>
        <taxon>Anura</taxon>
        <taxon>Pipoidea</taxon>
        <taxon>Pipidae</taxon>
        <taxon>Xenopodinae</taxon>
        <taxon>Xenopus</taxon>
        <taxon>Silurana</taxon>
    </lineage>
</organism>
<feature type="transmembrane region" description="Helical" evidence="7">
    <location>
        <begin position="2347"/>
        <end position="2369"/>
    </location>
</feature>
<keyword evidence="7" id="KW-1133">Transmembrane helix</keyword>
<sequence>MYKINLEFIFFRIQKPILILNDVLMTIITLITLSFSVFSSTGQDSREEAFFKETTNSSLQLKFITNQSSGLLFLATGGTQYLMVDLINGTLRTRLDRGSGESELKTPTWLTLTNLKPHKMNLVIAESNITLTLDNFTTSSDLPRTPKQMNMKDGIYLGGTGTSDIPFIPGDIIRFRGCIWEAKFDNLDLFSYYDPIVQFHGQWDYCHLGVAESSEGSFGFLGPRSYLMFPSWDLSRHGTMHLILETSRAGRAPLLYQSGPQKSYFYVEISGGQLKGILDTGESAVTIENPVYISDNRPHSINISVDRAEIWLGVDRTFSKVSVDSLGHVWDFNSNMYLGGVDASALAKLRDGPLREFYLDDLEYRSFTGCLKDLTVNSIKLSFHDVLKFSDVATGCQEDEYIDYAEYDETSTQRYMSTTIPGNTPTAPLSSIISSLYENCNLESSFPNMTKLLSPQPLTVTRGGSVVLALEKIRPTVDFGKVGIRQSQVVFREVGSAQHGHLIYDIPGAEVRRTFTLLDVTNHKVQYVHDGSESNEDTLKFEVDISSRTTTDCLRKKQRYIMPISVSPESSAPILIFPKGKTFRILSHGQKPITTEIIQIEDYDTPCDELTIMVSGGYIEGHIERQNNPGEVVHEFSCRDIENGQVAFIHKSGNQLELILQASDGSLKSKPAIISLLVTEPNLQKAQVSPLEVSQGASILIPPSSLPSVTNADTIALEVFYRISDNPKFGEVQKLMVGDEWKVTEVFTQNDLEKRAVRYFSKVLDIPMGELNENLSIQMYLGTELLSNETLQIKVKKPYFHLKKMIPLKLGRKREVKITGKEIQMDIREQRLKESLTYFIIQSPKKGNLHINGQRLIEGSQFRQDDIQKQQLSYAATVRNTRDTEDQFQFQVITGAQISPVYTYKIQIGVDPDAPYFTNRALHVLEGGEEAITPENLFLTSGNSASFFYEVIDGPQHGVLVRKGSSRLSDPEETGVTEFTNDDILLGQLFYQHDGSETTEDDIPFVASMLRVESGTDSSGEEEEETFEEEVVRGVFRVSIQPVNDNPPFQTVHKTFHVVRDGQRLLTTNDIAFSDPDSGSTDAQIVLVRHGVPFGKIVFVDDPSLLVFRFTQEDLRRHRILYVHSGPDQGSIQLQVSDGLHQLTTILEVQASEPFMRIPNITMLNVSLGEQVTLKTIGLQLETNLDIRRENDIRYYIEPQPRRGVILKEGKPANSFTQHELVEGKIIYHHNGERNNKDRFGISVDANQVVTAGDIEIHVVTEMLHVIHNGKVYVFQGERAEIKKEDLMISAVGKFPEMIVYTLTDPPSFGYLVAVGSELSSDGSPSLDTVETFTQEDINQGKILYLHSAPDLLPDSLTLDVTTGEGVPQEVVVLVEVLPTSIPLIASELEVEEGGKAAISNSTLQISSKYFMNLDLEFTVLIAPSRGHIVNAEKINLRSFNWNEVNQGQVFYEHDGSETLSDNFTIVVVASDINRQSQPTTISVTVQAVNDEKPQVVTNTGMQILEGTTAVLSSQALYSTDADSSPDELIYSVLPPSNGQLIFRGSTEGIVSFTQKQLKEGDVQFMHKGNLDGGFYFNVSDGINQSDESFFHIQVTPLAITMETIQDLTVCPKSLQPITSQYLQAVSNEPKDLMSDLLYHIDEPPQLGDIVRQQDSEVTWLMNFTQSEVDAGFIYYKHRAMDTPFWIAHDSILFHVTSGQVVSTRYLMNVTVSFQGPCPQLHTRFWKNTGITVMEGSSSPITSSHLDASNLLANNSSDSQDVVYFLTTLPSWGYLAIDDVPLEQHSPYFVQSQLEKGKLQYTHTGPGILEDSFHLKAWQLPRSHSFSEPPQEVGSLVISESFNVTVIGVPKLPLQVSPPKLQLQVAPGSYAVITRDHLSIDVPLIPPEKIIFTALEMPEGISLATQSNQYIDVLSFTQEDVNMRTLIILANRTAASGSIQFNITTRNQSPLVALLPVKVSPLHKAILEVPQASAMAPLTTKHVTPSKEKIPQDMLFKITKQPNFGQLIAKKMPVREFRWAQVKNGEVSYVFTSFLSSQDEFEYLALSNRTEEMAGTVTVAAIATVKIVDREQWPRGCTVMLGPNTVDASELGTRTESDPEFRVLRQPRGARLVKYPKEQGEGESSSIDYFTQREIERGLIGVEIWEDGHNDMTLRNDKIQLEVAAKNVPPANVTVKFTTIPYNASQPYRVTILRKSVGMDATSTSAFTTSPEPTRVFKTTATDFTISLQQTTHADLSTKQFTTTSLLTTLNQETVTSPLSTTNLMLVSSQGQPLATTDLESFTSQNQTQNTTKLNSMTPKRWRSLEDVTITTFQDVVLNSSWNPEVSNETVSGNTLLGFLGAHKYSIVLPACLLLFLIITGLLILFCILRKKRMGKHHVQKAAISSGKPENGVTDHQSFRPTETDRAIPLSEVGSGHKGNGAGGQGQQGSQYWV</sequence>
<feature type="repeat" description="CSPG" evidence="5">
    <location>
        <begin position="1722"/>
        <end position="1818"/>
    </location>
</feature>
<dbReference type="FunCoup" id="A0A7D9NL23">
    <property type="interactions" value="445"/>
</dbReference>
<dbReference type="Bgee" id="ENSXETG00000015273">
    <property type="expression patterns" value="Expressed in anatomical structure and 2 other cell types or tissues"/>
</dbReference>
<dbReference type="InterPro" id="IPR051561">
    <property type="entry name" value="FRAS1_ECM"/>
</dbReference>
<dbReference type="InParanoid" id="A0A7D9NL23"/>
<dbReference type="SUPFAM" id="SSF49899">
    <property type="entry name" value="Concanavalin A-like lectins/glucanases"/>
    <property type="match status" value="2"/>
</dbReference>
<dbReference type="PANTHER" id="PTHR45739">
    <property type="entry name" value="MATRIX PROTEIN, PUTATIVE-RELATED"/>
    <property type="match status" value="1"/>
</dbReference>
<evidence type="ECO:0000256" key="5">
    <source>
        <dbReference type="PROSITE-ProRule" id="PRU01201"/>
    </source>
</evidence>
<name>A0A7D9NL23_XENTR</name>
<feature type="repeat" description="CSPG" evidence="5">
    <location>
        <begin position="1493"/>
        <end position="1582"/>
    </location>
</feature>
<reference evidence="9" key="1">
    <citation type="journal article" date="2010" name="Science">
        <title>The genome of the Western clawed frog Xenopus tropicalis.</title>
        <authorList>
            <person name="Hellsten U."/>
            <person name="Harland R.M."/>
            <person name="Gilchrist M.J."/>
            <person name="Hendrix D."/>
            <person name="Jurka J."/>
            <person name="Kapitonov V."/>
            <person name="Ovcharenko I."/>
            <person name="Putnam N.H."/>
            <person name="Shu S."/>
            <person name="Taher L."/>
            <person name="Blitz I.L."/>
            <person name="Blumberg B."/>
            <person name="Dichmann D.S."/>
            <person name="Dubchak I."/>
            <person name="Amaya E."/>
            <person name="Detter J.C."/>
            <person name="Fletcher R."/>
            <person name="Gerhard D.S."/>
            <person name="Goodstein D."/>
            <person name="Graves T."/>
            <person name="Grigoriev I.V."/>
            <person name="Grimwood J."/>
            <person name="Kawashima T."/>
            <person name="Lindquist E."/>
            <person name="Lucas S.M."/>
            <person name="Mead P.E."/>
            <person name="Mitros T."/>
            <person name="Ogino H."/>
            <person name="Ohta Y."/>
            <person name="Poliakov A.V."/>
            <person name="Pollet N."/>
            <person name="Robert J."/>
            <person name="Salamov A."/>
            <person name="Sater A.K."/>
            <person name="Schmutz J."/>
            <person name="Terry A."/>
            <person name="Vize P.D."/>
            <person name="Warren W.C."/>
            <person name="Wells D."/>
            <person name="Wills A."/>
            <person name="Wilson R.K."/>
            <person name="Zimmerman L.B."/>
            <person name="Zorn A.M."/>
            <person name="Grainger R."/>
            <person name="Grammer T."/>
            <person name="Khokha M.K."/>
            <person name="Richardson P.M."/>
            <person name="Rokhsar D.S."/>
        </authorList>
    </citation>
    <scope>NUCLEOTIDE SEQUENCE [LARGE SCALE GENOMIC DNA]</scope>
    <source>
        <strain evidence="9">Nigerian</strain>
    </source>
</reference>
<feature type="repeat" description="CSPG" evidence="5">
    <location>
        <begin position="1599"/>
        <end position="1697"/>
    </location>
</feature>
<feature type="compositionally biased region" description="Gly residues" evidence="6">
    <location>
        <begin position="2416"/>
        <end position="2427"/>
    </location>
</feature>
<dbReference type="Ensembl" id="ENSXETT00000033407">
    <property type="protein sequence ID" value="ENSXETP00000033407"/>
    <property type="gene ID" value="ENSXETG00000015273"/>
</dbReference>
<dbReference type="Pfam" id="PF16184">
    <property type="entry name" value="Cadherin_3"/>
    <property type="match status" value="12"/>
</dbReference>
<keyword evidence="7" id="KW-0472">Membrane</keyword>
<feature type="region of interest" description="Disordered" evidence="6">
    <location>
        <begin position="2380"/>
        <end position="2434"/>
    </location>
</feature>
<dbReference type="GeneTree" id="ENSGT00940000154091"/>
<feature type="repeat" description="CSPG" evidence="5">
    <location>
        <begin position="449"/>
        <end position="544"/>
    </location>
</feature>
<dbReference type="InterPro" id="IPR013320">
    <property type="entry name" value="ConA-like_dom_sf"/>
</dbReference>
<dbReference type="PROSITE" id="PS50025">
    <property type="entry name" value="LAM_G_DOMAIN"/>
    <property type="match status" value="2"/>
</dbReference>
<protein>
    <submittedName>
        <fullName evidence="9">Chondroitin sulfate proteoglycan 4</fullName>
    </submittedName>
</protein>
<dbReference type="Xenbase" id="XB-GENE-990170">
    <property type="gene designation" value="cspg4"/>
</dbReference>
<dbReference type="PROSITE" id="PS51854">
    <property type="entry name" value="CSPG"/>
    <property type="match status" value="9"/>
</dbReference>
<keyword evidence="3" id="KW-0325">Glycoprotein</keyword>
<feature type="transmembrane region" description="Helical" evidence="7">
    <location>
        <begin position="18"/>
        <end position="38"/>
    </location>
</feature>
<feature type="repeat" description="CSPG" evidence="5">
    <location>
        <begin position="1263"/>
        <end position="1362"/>
    </location>
</feature>
<reference evidence="9" key="2">
    <citation type="submission" date="2011-06" db="UniProtKB">
        <authorList>
            <consortium name="Ensembl"/>
        </authorList>
    </citation>
    <scope>IDENTIFICATION</scope>
</reference>